<dbReference type="Pfam" id="PF17921">
    <property type="entry name" value="Integrase_H2C2"/>
    <property type="match status" value="1"/>
</dbReference>
<dbReference type="InterPro" id="IPR050951">
    <property type="entry name" value="Retrovirus_Pol_polyprotein"/>
</dbReference>
<dbReference type="Gene3D" id="3.30.420.10">
    <property type="entry name" value="Ribonuclease H-like superfamily/Ribonuclease H"/>
    <property type="match status" value="1"/>
</dbReference>
<dbReference type="InterPro" id="IPR036397">
    <property type="entry name" value="RNaseH_sf"/>
</dbReference>
<dbReference type="OrthoDB" id="10048726at2759"/>
<dbReference type="InterPro" id="IPR001584">
    <property type="entry name" value="Integrase_cat-core"/>
</dbReference>
<dbReference type="EMBL" id="CAJNOW010020026">
    <property type="protein sequence ID" value="CAF1676921.1"/>
    <property type="molecule type" value="Genomic_DNA"/>
</dbReference>
<proteinExistence type="predicted"/>
<sequence length="324" mass="37386">MKQLARGHCWWPQMDKEISSTTNSCHICVTSATMPKEEFKPWPEPSDVWSRVHMDFAGPIWGSKWFIMIDAKSRFPFVADMGSDTTAKALCAVLEQAIDWLGPPETLVSDNGPPFNSYEMKSFYNKYGIQHVTTAPYHPASNGIAERFVRSFKEGMMKEQKTLGTTKNVALRRVLRSYRWTPHTITGISPADMLLQRSIRTELVRLKPKLSKEKCTETKFYTGQLVWAVNPQLNKRPQWQAATVKRNLGSMVYEVQLENGQTWKRHQNQLRSRCELTDQSSDLDSLPEDLLNNNDQPIKPEVPRQSSPRYPRRNRKPPDRYVPT</sequence>
<feature type="domain" description="Integrase catalytic" evidence="2">
    <location>
        <begin position="41"/>
        <end position="198"/>
    </location>
</feature>
<dbReference type="PANTHER" id="PTHR37984">
    <property type="entry name" value="PROTEIN CBG26694"/>
    <property type="match status" value="1"/>
</dbReference>
<dbReference type="GO" id="GO:0003676">
    <property type="term" value="F:nucleic acid binding"/>
    <property type="evidence" value="ECO:0007669"/>
    <property type="project" value="InterPro"/>
</dbReference>
<dbReference type="PANTHER" id="PTHR37984:SF5">
    <property type="entry name" value="PROTEIN NYNRIN-LIKE"/>
    <property type="match status" value="1"/>
</dbReference>
<dbReference type="Proteomes" id="UP000663834">
    <property type="component" value="Unassembled WGS sequence"/>
</dbReference>
<dbReference type="Proteomes" id="UP000681720">
    <property type="component" value="Unassembled WGS sequence"/>
</dbReference>
<dbReference type="EMBL" id="CAJOBJ010003224">
    <property type="protein sequence ID" value="CAF3957755.1"/>
    <property type="molecule type" value="Genomic_DNA"/>
</dbReference>
<name>A0A816GRC5_9BILA</name>
<dbReference type="GO" id="GO:0015074">
    <property type="term" value="P:DNA integration"/>
    <property type="evidence" value="ECO:0007669"/>
    <property type="project" value="InterPro"/>
</dbReference>
<protein>
    <recommendedName>
        <fullName evidence="2">Integrase catalytic domain-containing protein</fullName>
    </recommendedName>
</protein>
<dbReference type="InterPro" id="IPR041588">
    <property type="entry name" value="Integrase_H2C2"/>
</dbReference>
<dbReference type="InterPro" id="IPR012337">
    <property type="entry name" value="RNaseH-like_sf"/>
</dbReference>
<evidence type="ECO:0000313" key="3">
    <source>
        <dbReference type="EMBL" id="CAF1676921.1"/>
    </source>
</evidence>
<dbReference type="AlphaFoldDB" id="A0A816GRC5"/>
<dbReference type="PROSITE" id="PS50994">
    <property type="entry name" value="INTEGRASE"/>
    <property type="match status" value="1"/>
</dbReference>
<evidence type="ECO:0000313" key="4">
    <source>
        <dbReference type="EMBL" id="CAF3957755.1"/>
    </source>
</evidence>
<dbReference type="Pfam" id="PF00665">
    <property type="entry name" value="rve"/>
    <property type="match status" value="1"/>
</dbReference>
<evidence type="ECO:0000259" key="2">
    <source>
        <dbReference type="PROSITE" id="PS50994"/>
    </source>
</evidence>
<dbReference type="SUPFAM" id="SSF53098">
    <property type="entry name" value="Ribonuclease H-like"/>
    <property type="match status" value="1"/>
</dbReference>
<comment type="caution">
    <text evidence="3">The sequence shown here is derived from an EMBL/GenBank/DDBJ whole genome shotgun (WGS) entry which is preliminary data.</text>
</comment>
<feature type="compositionally biased region" description="Low complexity" evidence="1">
    <location>
        <begin position="280"/>
        <end position="295"/>
    </location>
</feature>
<evidence type="ECO:0000256" key="1">
    <source>
        <dbReference type="SAM" id="MobiDB-lite"/>
    </source>
</evidence>
<organism evidence="3 5">
    <name type="scientific">Rotaria magnacalcarata</name>
    <dbReference type="NCBI Taxonomy" id="392030"/>
    <lineage>
        <taxon>Eukaryota</taxon>
        <taxon>Metazoa</taxon>
        <taxon>Spiralia</taxon>
        <taxon>Gnathifera</taxon>
        <taxon>Rotifera</taxon>
        <taxon>Eurotatoria</taxon>
        <taxon>Bdelloidea</taxon>
        <taxon>Philodinida</taxon>
        <taxon>Philodinidae</taxon>
        <taxon>Rotaria</taxon>
    </lineage>
</organism>
<dbReference type="FunFam" id="3.30.420.10:FF:000063">
    <property type="entry name" value="Retrovirus-related Pol polyprotein from transposon 297-like Protein"/>
    <property type="match status" value="1"/>
</dbReference>
<gene>
    <name evidence="4" type="ORF">GIL414_LOCUS9446</name>
    <name evidence="3" type="ORF">KQP761_LOCUS35596</name>
</gene>
<evidence type="ECO:0000313" key="5">
    <source>
        <dbReference type="Proteomes" id="UP000663834"/>
    </source>
</evidence>
<feature type="region of interest" description="Disordered" evidence="1">
    <location>
        <begin position="277"/>
        <end position="324"/>
    </location>
</feature>
<reference evidence="3" key="1">
    <citation type="submission" date="2021-02" db="EMBL/GenBank/DDBJ databases">
        <authorList>
            <person name="Nowell W R."/>
        </authorList>
    </citation>
    <scope>NUCLEOTIDE SEQUENCE</scope>
</reference>
<accession>A0A816GRC5</accession>